<dbReference type="Proteomes" id="UP000838686">
    <property type="component" value="Unassembled WGS sequence"/>
</dbReference>
<evidence type="ECO:0008006" key="3">
    <source>
        <dbReference type="Google" id="ProtNLM"/>
    </source>
</evidence>
<dbReference type="InterPro" id="IPR009711">
    <property type="entry name" value="UPF0473"/>
</dbReference>
<sequence>MSEVVKTFRLREVYGKEVELVSEEGNSEPFRIVAEFTIGETMYAGLQSEAMRKNDEAAFFRIIISDEGEPVLESIEDEDEWELAAEAFDDLMFAGDERP</sequence>
<reference evidence="1" key="1">
    <citation type="submission" date="2022-01" db="EMBL/GenBank/DDBJ databases">
        <authorList>
            <person name="Criscuolo A."/>
        </authorList>
    </citation>
    <scope>NUCLEOTIDE SEQUENCE</scope>
    <source>
        <strain evidence="1">CIP111893</strain>
    </source>
</reference>
<accession>A0ABN8GAQ9</accession>
<gene>
    <name evidence="1" type="ORF">PAECIP111893_02249</name>
</gene>
<protein>
    <recommendedName>
        <fullName evidence="3">DUF1292 domain-containing protein</fullName>
    </recommendedName>
</protein>
<dbReference type="RefSeq" id="WP_236341801.1">
    <property type="nucleotide sequence ID" value="NZ_CAKMMF010000010.1"/>
</dbReference>
<comment type="caution">
    <text evidence="1">The sequence shown here is derived from an EMBL/GenBank/DDBJ whole genome shotgun (WGS) entry which is preliminary data.</text>
</comment>
<dbReference type="Pfam" id="PF06949">
    <property type="entry name" value="DUF1292"/>
    <property type="match status" value="1"/>
</dbReference>
<evidence type="ECO:0000313" key="2">
    <source>
        <dbReference type="Proteomes" id="UP000838686"/>
    </source>
</evidence>
<organism evidence="1 2">
    <name type="scientific">Paenibacillus plantiphilus</name>
    <dbReference type="NCBI Taxonomy" id="2905650"/>
    <lineage>
        <taxon>Bacteria</taxon>
        <taxon>Bacillati</taxon>
        <taxon>Bacillota</taxon>
        <taxon>Bacilli</taxon>
        <taxon>Bacillales</taxon>
        <taxon>Paenibacillaceae</taxon>
        <taxon>Paenibacillus</taxon>
    </lineage>
</organism>
<dbReference type="EMBL" id="CAKMMF010000010">
    <property type="protein sequence ID" value="CAH1204425.1"/>
    <property type="molecule type" value="Genomic_DNA"/>
</dbReference>
<name>A0ABN8GAQ9_9BACL</name>
<keyword evidence="2" id="KW-1185">Reference proteome</keyword>
<evidence type="ECO:0000313" key="1">
    <source>
        <dbReference type="EMBL" id="CAH1204425.1"/>
    </source>
</evidence>
<proteinExistence type="predicted"/>